<protein>
    <submittedName>
        <fullName evidence="2">Uncharacterized protein</fullName>
    </submittedName>
</protein>
<evidence type="ECO:0000256" key="1">
    <source>
        <dbReference type="SAM" id="MobiDB-lite"/>
    </source>
</evidence>
<sequence>MRRTTLALAALTLTLTVAGCTERADSGKDGGNSVSSAPSPAPTTRPTSPTSPTPSPADCTAVTTLGARDSGRTVCLAVGDTVRISLDGTSERPWKPVTVSGPGLAATNSGLVLLPGDASAAFKAVSTGRTRLESTRPLCATRTGQVSCRAIQEWWVTVVVK</sequence>
<dbReference type="PROSITE" id="PS51257">
    <property type="entry name" value="PROKAR_LIPOPROTEIN"/>
    <property type="match status" value="1"/>
</dbReference>
<accession>A0A6B3C623</accession>
<reference evidence="2" key="1">
    <citation type="submission" date="2020-01" db="EMBL/GenBank/DDBJ databases">
        <title>Insect and environment-associated Actinomycetes.</title>
        <authorList>
            <person name="Currrie C."/>
            <person name="Chevrette M."/>
            <person name="Carlson C."/>
            <person name="Stubbendieck R."/>
            <person name="Wendt-Pienkowski E."/>
        </authorList>
    </citation>
    <scope>NUCLEOTIDE SEQUENCE</scope>
    <source>
        <strain evidence="2">SID12501</strain>
    </source>
</reference>
<dbReference type="AlphaFoldDB" id="A0A6B3C623"/>
<comment type="caution">
    <text evidence="2">The sequence shown here is derived from an EMBL/GenBank/DDBJ whole genome shotgun (WGS) entry which is preliminary data.</text>
</comment>
<feature type="region of interest" description="Disordered" evidence="1">
    <location>
        <begin position="22"/>
        <end position="57"/>
    </location>
</feature>
<organism evidence="2">
    <name type="scientific">Streptomyces sp. SID12501</name>
    <dbReference type="NCBI Taxonomy" id="2706042"/>
    <lineage>
        <taxon>Bacteria</taxon>
        <taxon>Bacillati</taxon>
        <taxon>Actinomycetota</taxon>
        <taxon>Actinomycetes</taxon>
        <taxon>Kitasatosporales</taxon>
        <taxon>Streptomycetaceae</taxon>
        <taxon>Streptomyces</taxon>
    </lineage>
</organism>
<name>A0A6B3C623_9ACTN</name>
<proteinExistence type="predicted"/>
<gene>
    <name evidence="2" type="ORF">G3I71_38795</name>
</gene>
<dbReference type="EMBL" id="JAAGLU010000045">
    <property type="protein sequence ID" value="NEC91620.1"/>
    <property type="molecule type" value="Genomic_DNA"/>
</dbReference>
<evidence type="ECO:0000313" key="2">
    <source>
        <dbReference type="EMBL" id="NEC91620.1"/>
    </source>
</evidence>
<feature type="compositionally biased region" description="Pro residues" evidence="1">
    <location>
        <begin position="39"/>
        <end position="55"/>
    </location>
</feature>